<dbReference type="OrthoDB" id="196264at2759"/>
<evidence type="ECO:0000256" key="1">
    <source>
        <dbReference type="ARBA" id="ARBA00004141"/>
    </source>
</evidence>
<keyword evidence="3 9" id="KW-0812">Transmembrane</keyword>
<dbReference type="PANTHER" id="PTHR10110">
    <property type="entry name" value="SODIUM/HYDROGEN EXCHANGER"/>
    <property type="match status" value="1"/>
</dbReference>
<dbReference type="InterPro" id="IPR006153">
    <property type="entry name" value="Cation/H_exchanger_TM"/>
</dbReference>
<dbReference type="GO" id="GO:0005769">
    <property type="term" value="C:early endosome"/>
    <property type="evidence" value="ECO:0007669"/>
    <property type="project" value="TreeGrafter"/>
</dbReference>
<keyword evidence="4 11" id="KW-1133">Transmembrane helix</keyword>
<comment type="similarity">
    <text evidence="9">Belongs to the monovalent cation:proton antiporter 1 (CPA1) transporter (TC 2.A.36) family.</text>
</comment>
<feature type="transmembrane region" description="Helical" evidence="11">
    <location>
        <begin position="99"/>
        <end position="118"/>
    </location>
</feature>
<reference evidence="13" key="1">
    <citation type="journal article" date="2020" name="Stud. Mycol.">
        <title>101 Dothideomycetes genomes: a test case for predicting lifestyles and emergence of pathogens.</title>
        <authorList>
            <person name="Haridas S."/>
            <person name="Albert R."/>
            <person name="Binder M."/>
            <person name="Bloem J."/>
            <person name="Labutti K."/>
            <person name="Salamov A."/>
            <person name="Andreopoulos B."/>
            <person name="Baker S."/>
            <person name="Barry K."/>
            <person name="Bills G."/>
            <person name="Bluhm B."/>
            <person name="Cannon C."/>
            <person name="Castanera R."/>
            <person name="Culley D."/>
            <person name="Daum C."/>
            <person name="Ezra D."/>
            <person name="Gonzalez J."/>
            <person name="Henrissat B."/>
            <person name="Kuo A."/>
            <person name="Liang C."/>
            <person name="Lipzen A."/>
            <person name="Lutzoni F."/>
            <person name="Magnuson J."/>
            <person name="Mondo S."/>
            <person name="Nolan M."/>
            <person name="Ohm R."/>
            <person name="Pangilinan J."/>
            <person name="Park H.-J."/>
            <person name="Ramirez L."/>
            <person name="Alfaro M."/>
            <person name="Sun H."/>
            <person name="Tritt A."/>
            <person name="Yoshinaga Y."/>
            <person name="Zwiers L.-H."/>
            <person name="Turgeon B."/>
            <person name="Goodwin S."/>
            <person name="Spatafora J."/>
            <person name="Crous P."/>
            <person name="Grigoriev I."/>
        </authorList>
    </citation>
    <scope>NUCLEOTIDE SEQUENCE</scope>
    <source>
        <strain evidence="13">CBS 113979</strain>
    </source>
</reference>
<feature type="compositionally biased region" description="Polar residues" evidence="10">
    <location>
        <begin position="539"/>
        <end position="555"/>
    </location>
</feature>
<dbReference type="GO" id="GO:0015386">
    <property type="term" value="F:potassium:proton antiporter activity"/>
    <property type="evidence" value="ECO:0007669"/>
    <property type="project" value="TreeGrafter"/>
</dbReference>
<evidence type="ECO:0000256" key="9">
    <source>
        <dbReference type="RuleBase" id="RU003722"/>
    </source>
</evidence>
<keyword evidence="7 11" id="KW-0472">Membrane</keyword>
<evidence type="ECO:0000256" key="4">
    <source>
        <dbReference type="ARBA" id="ARBA00022989"/>
    </source>
</evidence>
<dbReference type="GO" id="GO:0007035">
    <property type="term" value="P:vacuolar acidification"/>
    <property type="evidence" value="ECO:0007669"/>
    <property type="project" value="TreeGrafter"/>
</dbReference>
<dbReference type="GO" id="GO:0005770">
    <property type="term" value="C:late endosome"/>
    <property type="evidence" value="ECO:0007669"/>
    <property type="project" value="TreeGrafter"/>
</dbReference>
<feature type="region of interest" description="Disordered" evidence="10">
    <location>
        <begin position="483"/>
        <end position="622"/>
    </location>
</feature>
<dbReference type="EMBL" id="ML977159">
    <property type="protein sequence ID" value="KAF1985938.1"/>
    <property type="molecule type" value="Genomic_DNA"/>
</dbReference>
<dbReference type="GO" id="GO:0000329">
    <property type="term" value="C:fungal-type vacuole membrane"/>
    <property type="evidence" value="ECO:0007669"/>
    <property type="project" value="TreeGrafter"/>
</dbReference>
<evidence type="ECO:0000256" key="6">
    <source>
        <dbReference type="ARBA" id="ARBA00023065"/>
    </source>
</evidence>
<feature type="compositionally biased region" description="Polar residues" evidence="10">
    <location>
        <begin position="513"/>
        <end position="529"/>
    </location>
</feature>
<proteinExistence type="inferred from homology"/>
<sequence>MADIASDGAWTLLHLLKRETSDADPDEAEPGQKELYASWSLFILIVLLIVALFTSYVLQTRKIQAMHETVISIFAGMIVGLVLRLTAAQSVLGAVSFDYQFFFNLLLPPIILASGYELHQGNFFRNIGTILTFAFAGTFISAMVLGVILYLWTRMNLDGVSISFVEAMSVGATLSATDPVTILAIFNTYKVDPKLYTVIFGESILNDAIAIVLFETAQKYKEGVGETTSKLTVFSFFESIGIFLMVFFGSLVIGLAVGIGTSLLLKFTHVRRFPKIESCLIILIAYASYFFSNAIHMSGIVSLLFCGICLKHYAYHNMSRRTQLTTKFLFQVMAQLSENFIFIYLGLSLFTESGLEYKPLFILITVVGICVARWCAVFPLSRAINWFIRYRARRRNNESPEEIPYSHQAMLFWAGLRGAVGVALAAGLSGENGYVLRATVLVVVVLTVIIFGGTTARMLEILGIRTGVVEEIDSDDEFDIEVIPGGGGSYQRKSGTGYGHMPRASGNGFPLSSVDNGRTATYSSATVNGNAPPERPTTGMPSRRNSSRTNVRQQEGGQGLLSPADSDLHADDDDELDLPPSARRSPMPHNPESSTPYPTSGTTARSGTATPSGEPGGPSRVATMTGAVSQLISGLSEDPSGTFRQFDEGFIKPHLLLDPRGGHGPGNV</sequence>
<dbReference type="PANTHER" id="PTHR10110:SF187">
    <property type="entry name" value="SODIUM_HYDROGEN EXCHANGER"/>
    <property type="match status" value="1"/>
</dbReference>
<feature type="transmembrane region" description="Helical" evidence="11">
    <location>
        <begin position="434"/>
        <end position="456"/>
    </location>
</feature>
<dbReference type="AlphaFoldDB" id="A0A6G1GYY5"/>
<evidence type="ECO:0000256" key="2">
    <source>
        <dbReference type="ARBA" id="ARBA00022448"/>
    </source>
</evidence>
<dbReference type="PRINTS" id="PR01084">
    <property type="entry name" value="NAHEXCHNGR"/>
</dbReference>
<keyword evidence="14" id="KW-1185">Reference proteome</keyword>
<dbReference type="Proteomes" id="UP000800041">
    <property type="component" value="Unassembled WGS sequence"/>
</dbReference>
<comment type="subcellular location">
    <subcellularLocation>
        <location evidence="1">Membrane</location>
        <topology evidence="1">Multi-pass membrane protein</topology>
    </subcellularLocation>
</comment>
<keyword evidence="6 9" id="KW-0406">Ion transport</keyword>
<evidence type="ECO:0000259" key="12">
    <source>
        <dbReference type="Pfam" id="PF00999"/>
    </source>
</evidence>
<feature type="compositionally biased region" description="Low complexity" evidence="10">
    <location>
        <begin position="598"/>
        <end position="613"/>
    </location>
</feature>
<evidence type="ECO:0000256" key="8">
    <source>
        <dbReference type="ARBA" id="ARBA00023201"/>
    </source>
</evidence>
<name>A0A6G1GYY5_9PEZI</name>
<dbReference type="InterPro" id="IPR004709">
    <property type="entry name" value="NaH_exchanger"/>
</dbReference>
<feature type="transmembrane region" description="Helical" evidence="11">
    <location>
        <begin position="328"/>
        <end position="347"/>
    </location>
</feature>
<evidence type="ECO:0000256" key="5">
    <source>
        <dbReference type="ARBA" id="ARBA00023053"/>
    </source>
</evidence>
<evidence type="ECO:0000256" key="11">
    <source>
        <dbReference type="SAM" id="Phobius"/>
    </source>
</evidence>
<evidence type="ECO:0000256" key="3">
    <source>
        <dbReference type="ARBA" id="ARBA00022692"/>
    </source>
</evidence>
<feature type="transmembrane region" description="Helical" evidence="11">
    <location>
        <begin position="70"/>
        <end position="87"/>
    </location>
</feature>
<feature type="transmembrane region" description="Helical" evidence="11">
    <location>
        <begin position="36"/>
        <end position="58"/>
    </location>
</feature>
<gene>
    <name evidence="13" type="ORF">K402DRAFT_412962</name>
</gene>
<evidence type="ECO:0000256" key="7">
    <source>
        <dbReference type="ARBA" id="ARBA00023136"/>
    </source>
</evidence>
<keyword evidence="9" id="KW-0050">Antiport</keyword>
<dbReference type="Gene3D" id="6.10.140.1330">
    <property type="match status" value="1"/>
</dbReference>
<feature type="transmembrane region" description="Helical" evidence="11">
    <location>
        <begin position="164"/>
        <end position="186"/>
    </location>
</feature>
<keyword evidence="5" id="KW-0915">Sodium</keyword>
<dbReference type="InterPro" id="IPR018422">
    <property type="entry name" value="Cation/H_exchanger_CPA1"/>
</dbReference>
<keyword evidence="2 9" id="KW-0813">Transport</keyword>
<feature type="transmembrane region" description="Helical" evidence="11">
    <location>
        <begin position="130"/>
        <end position="152"/>
    </location>
</feature>
<dbReference type="NCBIfam" id="TIGR00840">
    <property type="entry name" value="b_cpa1"/>
    <property type="match status" value="1"/>
</dbReference>
<feature type="domain" description="Cation/H+ exchanger transmembrane" evidence="12">
    <location>
        <begin position="50"/>
        <end position="460"/>
    </location>
</feature>
<evidence type="ECO:0000313" key="13">
    <source>
        <dbReference type="EMBL" id="KAF1985938.1"/>
    </source>
</evidence>
<protein>
    <recommendedName>
        <fullName evidence="9">Sodium/hydrogen exchanger</fullName>
    </recommendedName>
</protein>
<feature type="transmembrane region" description="Helical" evidence="11">
    <location>
        <begin position="359"/>
        <end position="388"/>
    </location>
</feature>
<evidence type="ECO:0000313" key="14">
    <source>
        <dbReference type="Proteomes" id="UP000800041"/>
    </source>
</evidence>
<dbReference type="GO" id="GO:0015385">
    <property type="term" value="F:sodium:proton antiporter activity"/>
    <property type="evidence" value="ECO:0007669"/>
    <property type="project" value="InterPro"/>
</dbReference>
<keyword evidence="8 9" id="KW-0739">Sodium transport</keyword>
<dbReference type="Pfam" id="PF00999">
    <property type="entry name" value="Na_H_Exchanger"/>
    <property type="match status" value="1"/>
</dbReference>
<accession>A0A6G1GYY5</accession>
<evidence type="ECO:0000256" key="10">
    <source>
        <dbReference type="SAM" id="MobiDB-lite"/>
    </source>
</evidence>
<feature type="transmembrane region" description="Helical" evidence="11">
    <location>
        <begin position="234"/>
        <end position="261"/>
    </location>
</feature>
<organism evidence="13 14">
    <name type="scientific">Aulographum hederae CBS 113979</name>
    <dbReference type="NCBI Taxonomy" id="1176131"/>
    <lineage>
        <taxon>Eukaryota</taxon>
        <taxon>Fungi</taxon>
        <taxon>Dikarya</taxon>
        <taxon>Ascomycota</taxon>
        <taxon>Pezizomycotina</taxon>
        <taxon>Dothideomycetes</taxon>
        <taxon>Pleosporomycetidae</taxon>
        <taxon>Aulographales</taxon>
        <taxon>Aulographaceae</taxon>
    </lineage>
</organism>